<proteinExistence type="predicted"/>
<reference evidence="9" key="1">
    <citation type="submission" date="2014-03" db="EMBL/GenBank/DDBJ databases">
        <authorList>
            <person name="Casaregola S."/>
        </authorList>
    </citation>
    <scope>NUCLEOTIDE SEQUENCE [LARGE SCALE GENOMIC DNA]</scope>
    <source>
        <strain evidence="9">CLIB 918</strain>
    </source>
</reference>
<keyword evidence="10" id="KW-1185">Reference proteome</keyword>
<evidence type="ECO:0000256" key="7">
    <source>
        <dbReference type="SAM" id="MobiDB-lite"/>
    </source>
</evidence>
<evidence type="ECO:0000256" key="1">
    <source>
        <dbReference type="ARBA" id="ARBA00004167"/>
    </source>
</evidence>
<keyword evidence="6" id="KW-0175">Coiled coil</keyword>
<feature type="coiled-coil region" evidence="6">
    <location>
        <begin position="246"/>
        <end position="280"/>
    </location>
</feature>
<dbReference type="InterPro" id="IPR004827">
    <property type="entry name" value="bZIP"/>
</dbReference>
<dbReference type="Pfam" id="PF07716">
    <property type="entry name" value="bZIP_2"/>
    <property type="match status" value="1"/>
</dbReference>
<evidence type="ECO:0000256" key="5">
    <source>
        <dbReference type="ARBA" id="ARBA00023242"/>
    </source>
</evidence>
<evidence type="ECO:0000313" key="10">
    <source>
        <dbReference type="Proteomes" id="UP000242525"/>
    </source>
</evidence>
<dbReference type="GO" id="GO:0005634">
    <property type="term" value="C:nucleus"/>
    <property type="evidence" value="ECO:0007669"/>
    <property type="project" value="TreeGrafter"/>
</dbReference>
<dbReference type="SMART" id="SM00338">
    <property type="entry name" value="BRLZ"/>
    <property type="match status" value="1"/>
</dbReference>
<feature type="domain" description="BZIP" evidence="8">
    <location>
        <begin position="228"/>
        <end position="280"/>
    </location>
</feature>
<dbReference type="GO" id="GO:0030968">
    <property type="term" value="P:endoplasmic reticulum unfolded protein response"/>
    <property type="evidence" value="ECO:0007669"/>
    <property type="project" value="TreeGrafter"/>
</dbReference>
<dbReference type="PROSITE" id="PS50217">
    <property type="entry name" value="BZIP"/>
    <property type="match status" value="1"/>
</dbReference>
<organism evidence="9 10">
    <name type="scientific">Geotrichum candidum</name>
    <name type="common">Oospora lactis</name>
    <name type="synonym">Dipodascus geotrichum</name>
    <dbReference type="NCBI Taxonomy" id="1173061"/>
    <lineage>
        <taxon>Eukaryota</taxon>
        <taxon>Fungi</taxon>
        <taxon>Dikarya</taxon>
        <taxon>Ascomycota</taxon>
        <taxon>Saccharomycotina</taxon>
        <taxon>Dipodascomycetes</taxon>
        <taxon>Dipodascales</taxon>
        <taxon>Dipodascaceae</taxon>
        <taxon>Geotrichum</taxon>
    </lineage>
</organism>
<dbReference type="InterPro" id="IPR046347">
    <property type="entry name" value="bZIP_sf"/>
</dbReference>
<comment type="caution">
    <text evidence="9">The sequence shown here is derived from an EMBL/GenBank/DDBJ whole genome shotgun (WGS) entry which is preliminary data.</text>
</comment>
<keyword evidence="3" id="KW-0238">DNA-binding</keyword>
<dbReference type="PANTHER" id="PTHR46164:SF3">
    <property type="entry name" value="ATF6, ISOFORM C"/>
    <property type="match status" value="1"/>
</dbReference>
<gene>
    <name evidence="9" type="ORF">BN980_GECA01s06126g</name>
</gene>
<dbReference type="EMBL" id="CCBN010000001">
    <property type="protein sequence ID" value="CDO51432.1"/>
    <property type="molecule type" value="Genomic_DNA"/>
</dbReference>
<dbReference type="PROSITE" id="PS00036">
    <property type="entry name" value="BZIP_BASIC"/>
    <property type="match status" value="1"/>
</dbReference>
<protein>
    <recommendedName>
        <fullName evidence="8">BZIP domain-containing protein</fullName>
    </recommendedName>
</protein>
<name>A0A0J9YHL3_GEOCN</name>
<keyword evidence="2" id="KW-0805">Transcription regulation</keyword>
<dbReference type="GO" id="GO:0000981">
    <property type="term" value="F:DNA-binding transcription factor activity, RNA polymerase II-specific"/>
    <property type="evidence" value="ECO:0007669"/>
    <property type="project" value="TreeGrafter"/>
</dbReference>
<dbReference type="GO" id="GO:0000978">
    <property type="term" value="F:RNA polymerase II cis-regulatory region sequence-specific DNA binding"/>
    <property type="evidence" value="ECO:0007669"/>
    <property type="project" value="TreeGrafter"/>
</dbReference>
<dbReference type="STRING" id="1173061.A0A0J9YHL3"/>
<evidence type="ECO:0000256" key="3">
    <source>
        <dbReference type="ARBA" id="ARBA00023125"/>
    </source>
</evidence>
<accession>A0A0J9YHL3</accession>
<feature type="compositionally biased region" description="Low complexity" evidence="7">
    <location>
        <begin position="114"/>
        <end position="132"/>
    </location>
</feature>
<comment type="subcellular location">
    <subcellularLocation>
        <location evidence="1">Membrane</location>
        <topology evidence="1">Single-pass membrane protein</topology>
    </subcellularLocation>
</comment>
<evidence type="ECO:0000256" key="2">
    <source>
        <dbReference type="ARBA" id="ARBA00023015"/>
    </source>
</evidence>
<keyword evidence="5" id="KW-0539">Nucleus</keyword>
<dbReference type="Gene3D" id="3.30.160.60">
    <property type="entry name" value="Classic Zinc Finger"/>
    <property type="match status" value="1"/>
</dbReference>
<dbReference type="GO" id="GO:0016020">
    <property type="term" value="C:membrane"/>
    <property type="evidence" value="ECO:0007669"/>
    <property type="project" value="UniProtKB-SubCell"/>
</dbReference>
<evidence type="ECO:0000259" key="8">
    <source>
        <dbReference type="PROSITE" id="PS50217"/>
    </source>
</evidence>
<evidence type="ECO:0000256" key="6">
    <source>
        <dbReference type="SAM" id="Coils"/>
    </source>
</evidence>
<evidence type="ECO:0000313" key="9">
    <source>
        <dbReference type="EMBL" id="CDO51432.1"/>
    </source>
</evidence>
<dbReference type="OrthoDB" id="4096528at2759"/>
<feature type="region of interest" description="Disordered" evidence="7">
    <location>
        <begin position="107"/>
        <end position="132"/>
    </location>
</feature>
<dbReference type="PANTHER" id="PTHR46164">
    <property type="entry name" value="ATF6, ISOFORM C"/>
    <property type="match status" value="1"/>
</dbReference>
<dbReference type="InterPro" id="IPR051882">
    <property type="entry name" value="ATF_bZIP_TF"/>
</dbReference>
<dbReference type="CDD" id="cd12193">
    <property type="entry name" value="bZIP_GCN4"/>
    <property type="match status" value="1"/>
</dbReference>
<dbReference type="AlphaFoldDB" id="A0A0J9YHL3"/>
<evidence type="ECO:0000256" key="4">
    <source>
        <dbReference type="ARBA" id="ARBA00023163"/>
    </source>
</evidence>
<dbReference type="Proteomes" id="UP000242525">
    <property type="component" value="Unassembled WGS sequence"/>
</dbReference>
<dbReference type="SUPFAM" id="SSF57959">
    <property type="entry name" value="Leucine zipper domain"/>
    <property type="match status" value="1"/>
</dbReference>
<sequence length="286" mass="31266">MSPEELMKDDLFFTPPSALLDSPYTPTTNDSLIDMSSASSAPLPLTRSASTSAAASCAPRGVSAGTGTCGPEDDFMFSLANPIYDTFTDPDSWGSLFETPVVVAATPPSAHALPPSTSRRSTQSTSAAPAATTANVLPPTLFSNVPLETKFLREKRSAIVMSGIPEEQPKVEDILESVKAFTEEEPRPVKRFKAEARFNMLSSSTSSVKSSPVTTLKELPPIIVKDPSDRKAMRRARNTLAARRSRDKKKEHLQSLEDRIAELERKNEELYQENQYLKRQQGISTD</sequence>
<keyword evidence="4" id="KW-0804">Transcription</keyword>